<accession>A0A1H2LT51</accession>
<keyword evidence="1" id="KW-0808">Transferase</keyword>
<evidence type="ECO:0000313" key="1">
    <source>
        <dbReference type="EMBL" id="SDU84193.1"/>
    </source>
</evidence>
<sequence>MPEQFFDLSKQDQLEALQFAAAQTGRPAHLLEKDLWVVWTLRALFSANIGQSLTFKGGTSLSKAYKVIDRFSEDIDLTYDIRELIPEFTGHSDLPSSRSEARRWSSKVRERLPGWIQQTIHPVLQSTLEQEQLDAELEVTGEKLFLRYPAMASGTGYIPPVVTLEFGARSTGEPHAPQHVLCDMAGAVEGVTFPEADPIVMDIARTFWEKATATHVYCAQQQIRSERFARHWHDLAAIARTEYFDMIAADRQVADMVANHKSWFFQEKSIDGTVVDYHAAARGHIQIVPDGAAREALEQDYAMMLDDGVMIGNARTFDDLMQECTEIQIRLNA</sequence>
<protein>
    <submittedName>
        <fullName evidence="1">Nucleotidyl transferase AbiEii toxin, Type IV TA system</fullName>
    </submittedName>
</protein>
<dbReference type="Proteomes" id="UP000198675">
    <property type="component" value="Chromosome I"/>
</dbReference>
<dbReference type="Gene3D" id="3.10.450.620">
    <property type="entry name" value="JHP933, nucleotidyltransferase-like core domain"/>
    <property type="match status" value="1"/>
</dbReference>
<name>A0A1H2LT51_9PSED</name>
<evidence type="ECO:0000313" key="2">
    <source>
        <dbReference type="Proteomes" id="UP000198675"/>
    </source>
</evidence>
<dbReference type="InterPro" id="IPR014942">
    <property type="entry name" value="AbiEii"/>
</dbReference>
<dbReference type="GO" id="GO:0016740">
    <property type="term" value="F:transferase activity"/>
    <property type="evidence" value="ECO:0007669"/>
    <property type="project" value="UniProtKB-KW"/>
</dbReference>
<dbReference type="Pfam" id="PF08843">
    <property type="entry name" value="AbiEii"/>
    <property type="match status" value="1"/>
</dbReference>
<gene>
    <name evidence="1" type="ORF">SAMN05216363_2179</name>
</gene>
<dbReference type="EMBL" id="LT629797">
    <property type="protein sequence ID" value="SDU84193.1"/>
    <property type="molecule type" value="Genomic_DNA"/>
</dbReference>
<dbReference type="RefSeq" id="WP_017678224.1">
    <property type="nucleotide sequence ID" value="NZ_LT629797.1"/>
</dbReference>
<dbReference type="AlphaFoldDB" id="A0A1H2LT51"/>
<proteinExistence type="predicted"/>
<organism evidence="1 2">
    <name type="scientific">Pseudomonas sihuiensis</name>
    <dbReference type="NCBI Taxonomy" id="1274359"/>
    <lineage>
        <taxon>Bacteria</taxon>
        <taxon>Pseudomonadati</taxon>
        <taxon>Pseudomonadota</taxon>
        <taxon>Gammaproteobacteria</taxon>
        <taxon>Pseudomonadales</taxon>
        <taxon>Pseudomonadaceae</taxon>
        <taxon>Pseudomonas</taxon>
    </lineage>
</organism>
<keyword evidence="2" id="KW-1185">Reference proteome</keyword>
<reference evidence="2" key="1">
    <citation type="submission" date="2016-10" db="EMBL/GenBank/DDBJ databases">
        <authorList>
            <person name="Varghese N."/>
            <person name="Submissions S."/>
        </authorList>
    </citation>
    <scope>NUCLEOTIDE SEQUENCE [LARGE SCALE GENOMIC DNA]</scope>
    <source>
        <strain evidence="2">KCTC 32246</strain>
    </source>
</reference>